<keyword evidence="5" id="KW-1185">Reference proteome</keyword>
<name>A0A8I1KHV6_9HYPH</name>
<dbReference type="RefSeq" id="WP_037240303.1">
    <property type="nucleotide sequence ID" value="NZ_JAEMUK010000002.1"/>
</dbReference>
<dbReference type="SUPFAM" id="SSF64438">
    <property type="entry name" value="CNF1/YfiH-like putative cysteine hydrolases"/>
    <property type="match status" value="1"/>
</dbReference>
<evidence type="ECO:0000313" key="4">
    <source>
        <dbReference type="EMBL" id="MBJ7541977.1"/>
    </source>
</evidence>
<evidence type="ECO:0000256" key="3">
    <source>
        <dbReference type="HAMAP-Rule" id="MF_01440"/>
    </source>
</evidence>
<dbReference type="Proteomes" id="UP000623250">
    <property type="component" value="Unassembled WGS sequence"/>
</dbReference>
<evidence type="ECO:0000256" key="2">
    <source>
        <dbReference type="ARBA" id="ARBA00022801"/>
    </source>
</evidence>
<keyword evidence="4" id="KW-0675">Receptor</keyword>
<dbReference type="AlphaFoldDB" id="A0A8I1KHV6"/>
<sequence>MTALRRAVHYPRSRVYVHRLGTHAVRILPGETYIAADKDESIVTVLGSCVSACVRDVKAGIGGMNHFMLPESETGQWGDMLSEANRYGNFAMEELINKILKAGGHRSRLEVKLFGGANFFGGATLIGDKNASFARRYVKDEALHVAASDLGGVLGRWICYTPYTGKVARLFLRGTQKAQVAEEERRFGVTLEGQHVGGDVQLFD</sequence>
<dbReference type="GO" id="GO:0050568">
    <property type="term" value="F:protein-glutamine glutaminase activity"/>
    <property type="evidence" value="ECO:0007669"/>
    <property type="project" value="UniProtKB-UniRule"/>
</dbReference>
<protein>
    <recommendedName>
        <fullName evidence="3">Probable chemoreceptor glutamine deamidase CheD</fullName>
        <ecNumber evidence="3">3.5.1.44</ecNumber>
    </recommendedName>
</protein>
<evidence type="ECO:0000313" key="5">
    <source>
        <dbReference type="Proteomes" id="UP000623250"/>
    </source>
</evidence>
<organism evidence="4 5">
    <name type="scientific">Rhodomicrobium udaipurense</name>
    <dbReference type="NCBI Taxonomy" id="1202716"/>
    <lineage>
        <taxon>Bacteria</taxon>
        <taxon>Pseudomonadati</taxon>
        <taxon>Pseudomonadota</taxon>
        <taxon>Alphaproteobacteria</taxon>
        <taxon>Hyphomicrobiales</taxon>
        <taxon>Hyphomicrobiaceae</taxon>
        <taxon>Rhodomicrobium</taxon>
    </lineage>
</organism>
<gene>
    <name evidence="3" type="primary">cheD</name>
    <name evidence="4" type="ORF">JDN41_00205</name>
</gene>
<dbReference type="EMBL" id="JAEMUK010000002">
    <property type="protein sequence ID" value="MBJ7541977.1"/>
    <property type="molecule type" value="Genomic_DNA"/>
</dbReference>
<dbReference type="PANTHER" id="PTHR35147">
    <property type="entry name" value="CHEMORECEPTOR GLUTAMINE DEAMIDASE CHED-RELATED"/>
    <property type="match status" value="1"/>
</dbReference>
<dbReference type="PANTHER" id="PTHR35147:SF2">
    <property type="entry name" value="CHEMORECEPTOR GLUTAMINE DEAMIDASE CHED-RELATED"/>
    <property type="match status" value="1"/>
</dbReference>
<dbReference type="InterPro" id="IPR011324">
    <property type="entry name" value="Cytotoxic_necrot_fac-like_cat"/>
</dbReference>
<dbReference type="HAMAP" id="MF_01440">
    <property type="entry name" value="CheD"/>
    <property type="match status" value="1"/>
</dbReference>
<dbReference type="EC" id="3.5.1.44" evidence="3"/>
<dbReference type="CDD" id="cd16352">
    <property type="entry name" value="CheD"/>
    <property type="match status" value="1"/>
</dbReference>
<dbReference type="InterPro" id="IPR005659">
    <property type="entry name" value="Chemorcpt_Glu_NH3ase_CheD"/>
</dbReference>
<proteinExistence type="inferred from homology"/>
<comment type="catalytic activity">
    <reaction evidence="3">
        <text>L-glutaminyl-[protein] + H2O = L-glutamyl-[protein] + NH4(+)</text>
        <dbReference type="Rhea" id="RHEA:16441"/>
        <dbReference type="Rhea" id="RHEA-COMP:10207"/>
        <dbReference type="Rhea" id="RHEA-COMP:10208"/>
        <dbReference type="ChEBI" id="CHEBI:15377"/>
        <dbReference type="ChEBI" id="CHEBI:28938"/>
        <dbReference type="ChEBI" id="CHEBI:29973"/>
        <dbReference type="ChEBI" id="CHEBI:30011"/>
        <dbReference type="EC" id="3.5.1.44"/>
    </reaction>
</comment>
<keyword evidence="2 3" id="KW-0378">Hydrolase</keyword>
<dbReference type="GO" id="GO:0006935">
    <property type="term" value="P:chemotaxis"/>
    <property type="evidence" value="ECO:0007669"/>
    <property type="project" value="UniProtKB-UniRule"/>
</dbReference>
<reference evidence="4 5" key="1">
    <citation type="submission" date="2020-12" db="EMBL/GenBank/DDBJ databases">
        <title>Revised draft genomes of Rhodomicrobium vannielii ATCC 17100 and Rhodomicrobium udaipurense JA643.</title>
        <authorList>
            <person name="Conners E.M."/>
            <person name="Davenport E.J."/>
            <person name="Bose A."/>
        </authorList>
    </citation>
    <scope>NUCLEOTIDE SEQUENCE [LARGE SCALE GENOMIC DNA]</scope>
    <source>
        <strain evidence="4 5">JA643</strain>
    </source>
</reference>
<comment type="similarity">
    <text evidence="3">Belongs to the CheD family.</text>
</comment>
<accession>A0A8I1KHV6</accession>
<evidence type="ECO:0000256" key="1">
    <source>
        <dbReference type="ARBA" id="ARBA00022500"/>
    </source>
</evidence>
<dbReference type="InterPro" id="IPR038592">
    <property type="entry name" value="CheD-like_sf"/>
</dbReference>
<dbReference type="Gene3D" id="3.30.1330.200">
    <property type="match status" value="1"/>
</dbReference>
<keyword evidence="1 3" id="KW-0145">Chemotaxis</keyword>
<dbReference type="Pfam" id="PF03975">
    <property type="entry name" value="CheD"/>
    <property type="match status" value="1"/>
</dbReference>
<comment type="caution">
    <text evidence="4">The sequence shown here is derived from an EMBL/GenBank/DDBJ whole genome shotgun (WGS) entry which is preliminary data.</text>
</comment>
<comment type="function">
    <text evidence="3">Probably deamidates glutamine residues to glutamate on methyl-accepting chemotaxis receptors (MCPs), playing an important role in chemotaxis.</text>
</comment>